<dbReference type="SUPFAM" id="SSF55681">
    <property type="entry name" value="Class II aaRS and biotin synthetases"/>
    <property type="match status" value="1"/>
</dbReference>
<dbReference type="Gene3D" id="3.40.50.800">
    <property type="entry name" value="Anticodon-binding domain"/>
    <property type="match status" value="1"/>
</dbReference>
<dbReference type="GO" id="GO:0006427">
    <property type="term" value="P:histidyl-tRNA aminoacylation"/>
    <property type="evidence" value="ECO:0007669"/>
    <property type="project" value="UniProtKB-UniRule"/>
</dbReference>
<dbReference type="KEGG" id="msyr:CXP39_02220"/>
<evidence type="ECO:0000256" key="6">
    <source>
        <dbReference type="ARBA" id="ARBA00022917"/>
    </source>
</evidence>
<keyword evidence="5 9" id="KW-0067">ATP-binding</keyword>
<dbReference type="Proteomes" id="UP000233419">
    <property type="component" value="Chromosome"/>
</dbReference>
<accession>A0A2K9C5P5</accession>
<dbReference type="InterPro" id="IPR006195">
    <property type="entry name" value="aa-tRNA-synth_II"/>
</dbReference>
<dbReference type="PIRSF" id="PIRSF001549">
    <property type="entry name" value="His-tRNA_synth"/>
    <property type="match status" value="1"/>
</dbReference>
<dbReference type="CDD" id="cd00859">
    <property type="entry name" value="HisRS_anticodon"/>
    <property type="match status" value="1"/>
</dbReference>
<feature type="binding site" evidence="10">
    <location>
        <begin position="80"/>
        <end position="82"/>
    </location>
    <ligand>
        <name>L-histidine</name>
        <dbReference type="ChEBI" id="CHEBI:57595"/>
    </ligand>
</feature>
<dbReference type="EMBL" id="CP025257">
    <property type="protein sequence ID" value="AUF83607.1"/>
    <property type="molecule type" value="Genomic_DNA"/>
</dbReference>
<feature type="binding site" evidence="10">
    <location>
        <begin position="258"/>
        <end position="259"/>
    </location>
    <ligand>
        <name>L-histidine</name>
        <dbReference type="ChEBI" id="CHEBI:57595"/>
    </ligand>
</feature>
<feature type="domain" description="Aminoacyl-transfer RNA synthetases class-II family profile" evidence="11">
    <location>
        <begin position="6"/>
        <end position="316"/>
    </location>
</feature>
<dbReference type="Gene3D" id="3.30.930.10">
    <property type="entry name" value="Bira Bifunctional Protein, Domain 2"/>
    <property type="match status" value="1"/>
</dbReference>
<feature type="binding site" evidence="10">
    <location>
        <position position="112"/>
    </location>
    <ligand>
        <name>L-histidine</name>
        <dbReference type="ChEBI" id="CHEBI:57595"/>
    </ligand>
</feature>
<gene>
    <name evidence="9" type="primary">hisS</name>
    <name evidence="12" type="ORF">CXP39_02220</name>
</gene>
<evidence type="ECO:0000256" key="8">
    <source>
        <dbReference type="ARBA" id="ARBA00047639"/>
    </source>
</evidence>
<dbReference type="GO" id="GO:0005737">
    <property type="term" value="C:cytoplasm"/>
    <property type="evidence" value="ECO:0007669"/>
    <property type="project" value="UniProtKB-SubCell"/>
</dbReference>
<dbReference type="GO" id="GO:0005524">
    <property type="term" value="F:ATP binding"/>
    <property type="evidence" value="ECO:0007669"/>
    <property type="project" value="UniProtKB-UniRule"/>
</dbReference>
<dbReference type="NCBIfam" id="TIGR00442">
    <property type="entry name" value="hisS"/>
    <property type="match status" value="1"/>
</dbReference>
<dbReference type="InterPro" id="IPR015807">
    <property type="entry name" value="His-tRNA-ligase"/>
</dbReference>
<reference evidence="12 13" key="1">
    <citation type="submission" date="2017-12" db="EMBL/GenBank/DDBJ databases">
        <title>Mesoplasma syrphidae YJS, Complete Genome.</title>
        <authorList>
            <person name="Knight T.F."/>
            <person name="Citino T."/>
            <person name="Rubinstein R."/>
            <person name="Neuschaefer Z."/>
        </authorList>
    </citation>
    <scope>NUCLEOTIDE SEQUENCE [LARGE SCALE GENOMIC DNA]</scope>
    <source>
        <strain evidence="12 13">YJS</strain>
    </source>
</reference>
<dbReference type="HAMAP" id="MF_00127">
    <property type="entry name" value="His_tRNA_synth"/>
    <property type="match status" value="1"/>
</dbReference>
<dbReference type="PROSITE" id="PS50862">
    <property type="entry name" value="AA_TRNA_LIGASE_II"/>
    <property type="match status" value="1"/>
</dbReference>
<keyword evidence="6 9" id="KW-0648">Protein biosynthesis</keyword>
<keyword evidence="4 9" id="KW-0547">Nucleotide-binding</keyword>
<evidence type="ECO:0000313" key="13">
    <source>
        <dbReference type="Proteomes" id="UP000233419"/>
    </source>
</evidence>
<dbReference type="GO" id="GO:0004821">
    <property type="term" value="F:histidine-tRNA ligase activity"/>
    <property type="evidence" value="ECO:0007669"/>
    <property type="project" value="UniProtKB-UniRule"/>
</dbReference>
<name>A0A2K9C5P5_9MOLU</name>
<comment type="catalytic activity">
    <reaction evidence="8 9">
        <text>tRNA(His) + L-histidine + ATP = L-histidyl-tRNA(His) + AMP + diphosphate + H(+)</text>
        <dbReference type="Rhea" id="RHEA:17313"/>
        <dbReference type="Rhea" id="RHEA-COMP:9665"/>
        <dbReference type="Rhea" id="RHEA-COMP:9689"/>
        <dbReference type="ChEBI" id="CHEBI:15378"/>
        <dbReference type="ChEBI" id="CHEBI:30616"/>
        <dbReference type="ChEBI" id="CHEBI:33019"/>
        <dbReference type="ChEBI" id="CHEBI:57595"/>
        <dbReference type="ChEBI" id="CHEBI:78442"/>
        <dbReference type="ChEBI" id="CHEBI:78527"/>
        <dbReference type="ChEBI" id="CHEBI:456215"/>
        <dbReference type="EC" id="6.1.1.21"/>
    </reaction>
</comment>
<comment type="similarity">
    <text evidence="1 9">Belongs to the class-II aminoacyl-tRNA synthetase family.</text>
</comment>
<evidence type="ECO:0000313" key="12">
    <source>
        <dbReference type="EMBL" id="AUF83607.1"/>
    </source>
</evidence>
<dbReference type="PANTHER" id="PTHR43707">
    <property type="entry name" value="HISTIDYL-TRNA SYNTHETASE"/>
    <property type="match status" value="1"/>
</dbReference>
<evidence type="ECO:0000259" key="11">
    <source>
        <dbReference type="PROSITE" id="PS50862"/>
    </source>
</evidence>
<dbReference type="InterPro" id="IPR033656">
    <property type="entry name" value="HisRS_anticodon"/>
</dbReference>
<dbReference type="RefSeq" id="WP_027048044.1">
    <property type="nucleotide sequence ID" value="NZ_CP025257.1"/>
</dbReference>
<feature type="binding site" evidence="10">
    <location>
        <position position="130"/>
    </location>
    <ligand>
        <name>L-histidine</name>
        <dbReference type="ChEBI" id="CHEBI:57595"/>
    </ligand>
</feature>
<dbReference type="Pfam" id="PF03129">
    <property type="entry name" value="HGTP_anticodon"/>
    <property type="match status" value="1"/>
</dbReference>
<dbReference type="InterPro" id="IPR004516">
    <property type="entry name" value="HisRS/HisZ"/>
</dbReference>
<dbReference type="InterPro" id="IPR045864">
    <property type="entry name" value="aa-tRNA-synth_II/BPL/LPL"/>
</dbReference>
<comment type="subcellular location">
    <subcellularLocation>
        <location evidence="9">Cytoplasm</location>
    </subcellularLocation>
</comment>
<dbReference type="AlphaFoldDB" id="A0A2K9C5P5"/>
<dbReference type="InterPro" id="IPR036621">
    <property type="entry name" value="Anticodon-bd_dom_sf"/>
</dbReference>
<dbReference type="InterPro" id="IPR004154">
    <property type="entry name" value="Anticodon-bd"/>
</dbReference>
<sequence length="417" mass="47427">MIQKPRGTQDIFGQDAKQWSALENKLKNILAKFNYSEIRTPIFEAKELFVRSVGETSDVVSKEMYELVDKKGREFVLRPEGTASIVRSLVENKLYAPEYLPFKVFYIGPMFRYERPQVGRNRQFHQLGIEAFGANSFNQDMEIIIIANQIVKELQLDKNLEIEINYLVTGDARIAYVAELKKYLQTFELCGDCQIRMVQNPLRILDCKVDGYKFTNIPDMNIFLSASEQTEFNNLINGLNNLGIKTVINPKLVRGLDYYTGFIFELKCLSEKLGGQQTIIAGGRYNNLVSELEGPMVPSAGFGMGLERLLIMLAAENISLATSDDLDVYTIAVSEKGMQLNQELLFKLRNAGIKADTDLMNRSFKSAFKQADKFKAHNVIVIGDKEYESRKLQVKNQFTKQNTILAIEELINNLKGE</sequence>
<keyword evidence="2 9" id="KW-0963">Cytoplasm</keyword>
<dbReference type="EC" id="6.1.1.21" evidence="9"/>
<proteinExistence type="inferred from homology"/>
<feature type="binding site" evidence="10">
    <location>
        <position position="254"/>
    </location>
    <ligand>
        <name>L-histidine</name>
        <dbReference type="ChEBI" id="CHEBI:57595"/>
    </ligand>
</feature>
<dbReference type="CDD" id="cd00773">
    <property type="entry name" value="HisRS-like_core"/>
    <property type="match status" value="1"/>
</dbReference>
<evidence type="ECO:0000256" key="7">
    <source>
        <dbReference type="ARBA" id="ARBA00023146"/>
    </source>
</evidence>
<keyword evidence="13" id="KW-1185">Reference proteome</keyword>
<organism evidence="12 13">
    <name type="scientific">Mesoplasma syrphidae</name>
    <dbReference type="NCBI Taxonomy" id="225999"/>
    <lineage>
        <taxon>Bacteria</taxon>
        <taxon>Bacillati</taxon>
        <taxon>Mycoplasmatota</taxon>
        <taxon>Mollicutes</taxon>
        <taxon>Entomoplasmatales</taxon>
        <taxon>Entomoplasmataceae</taxon>
        <taxon>Mesoplasma</taxon>
    </lineage>
</organism>
<comment type="subunit">
    <text evidence="9">Homodimer.</text>
</comment>
<feature type="binding site" evidence="10">
    <location>
        <position position="126"/>
    </location>
    <ligand>
        <name>L-histidine</name>
        <dbReference type="ChEBI" id="CHEBI:57595"/>
    </ligand>
</feature>
<dbReference type="InterPro" id="IPR041715">
    <property type="entry name" value="HisRS-like_core"/>
</dbReference>
<evidence type="ECO:0000256" key="5">
    <source>
        <dbReference type="ARBA" id="ARBA00022840"/>
    </source>
</evidence>
<evidence type="ECO:0000256" key="10">
    <source>
        <dbReference type="PIRSR" id="PIRSR001549-1"/>
    </source>
</evidence>
<evidence type="ECO:0000256" key="4">
    <source>
        <dbReference type="ARBA" id="ARBA00022741"/>
    </source>
</evidence>
<evidence type="ECO:0000256" key="3">
    <source>
        <dbReference type="ARBA" id="ARBA00022598"/>
    </source>
</evidence>
<dbReference type="Pfam" id="PF13393">
    <property type="entry name" value="tRNA-synt_His"/>
    <property type="match status" value="2"/>
</dbReference>
<keyword evidence="3 9" id="KW-0436">Ligase</keyword>
<protein>
    <recommendedName>
        <fullName evidence="9">Histidine--tRNA ligase</fullName>
        <ecNumber evidence="9">6.1.1.21</ecNumber>
    </recommendedName>
    <alternativeName>
        <fullName evidence="9">Histidyl-tRNA synthetase</fullName>
        <shortName evidence="9">HisRS</shortName>
    </alternativeName>
</protein>
<evidence type="ECO:0000256" key="9">
    <source>
        <dbReference type="HAMAP-Rule" id="MF_00127"/>
    </source>
</evidence>
<evidence type="ECO:0000256" key="1">
    <source>
        <dbReference type="ARBA" id="ARBA00008226"/>
    </source>
</evidence>
<keyword evidence="7 9" id="KW-0030">Aminoacyl-tRNA synthetase</keyword>
<dbReference type="SUPFAM" id="SSF52954">
    <property type="entry name" value="Class II aaRS ABD-related"/>
    <property type="match status" value="1"/>
</dbReference>
<dbReference type="OrthoDB" id="9800814at2"/>
<evidence type="ECO:0000256" key="2">
    <source>
        <dbReference type="ARBA" id="ARBA00022490"/>
    </source>
</evidence>
<dbReference type="PANTHER" id="PTHR43707:SF1">
    <property type="entry name" value="HISTIDINE--TRNA LIGASE, MITOCHONDRIAL-RELATED"/>
    <property type="match status" value="1"/>
</dbReference>